<comment type="caution">
    <text evidence="4">The sequence shown here is derived from an EMBL/GenBank/DDBJ whole genome shotgun (WGS) entry which is preliminary data.</text>
</comment>
<dbReference type="Pfam" id="PF00385">
    <property type="entry name" value="Chromo"/>
    <property type="match status" value="1"/>
</dbReference>
<evidence type="ECO:0000313" key="4">
    <source>
        <dbReference type="EMBL" id="MBW0482588.1"/>
    </source>
</evidence>
<dbReference type="Gene3D" id="2.40.50.40">
    <property type="match status" value="1"/>
</dbReference>
<dbReference type="SUPFAM" id="SSF54160">
    <property type="entry name" value="Chromo domain-like"/>
    <property type="match status" value="1"/>
</dbReference>
<dbReference type="InterPro" id="IPR016197">
    <property type="entry name" value="Chromo-like_dom_sf"/>
</dbReference>
<dbReference type="OrthoDB" id="2505288at2759"/>
<dbReference type="EMBL" id="AVOT02006851">
    <property type="protein sequence ID" value="MBW0482588.1"/>
    <property type="molecule type" value="Genomic_DNA"/>
</dbReference>
<evidence type="ECO:0000259" key="2">
    <source>
        <dbReference type="PROSITE" id="PS50013"/>
    </source>
</evidence>
<dbReference type="InterPro" id="IPR036397">
    <property type="entry name" value="RNaseH_sf"/>
</dbReference>
<dbReference type="InterPro" id="IPR023780">
    <property type="entry name" value="Chromo_domain"/>
</dbReference>
<reference evidence="4" key="1">
    <citation type="submission" date="2021-03" db="EMBL/GenBank/DDBJ databases">
        <title>Draft genome sequence of rust myrtle Austropuccinia psidii MF-1, a brazilian biotype.</title>
        <authorList>
            <person name="Quecine M.C."/>
            <person name="Pachon D.M.R."/>
            <person name="Bonatelli M.L."/>
            <person name="Correr F.H."/>
            <person name="Franceschini L.M."/>
            <person name="Leite T.F."/>
            <person name="Margarido G.R.A."/>
            <person name="Almeida C.A."/>
            <person name="Ferrarezi J.A."/>
            <person name="Labate C.A."/>
        </authorList>
    </citation>
    <scope>NUCLEOTIDE SEQUENCE</scope>
    <source>
        <strain evidence="4">MF-1</strain>
    </source>
</reference>
<feature type="domain" description="Chromo" evidence="2">
    <location>
        <begin position="358"/>
        <end position="419"/>
    </location>
</feature>
<dbReference type="Pfam" id="PF17921">
    <property type="entry name" value="Integrase_H2C2"/>
    <property type="match status" value="1"/>
</dbReference>
<dbReference type="InterPro" id="IPR001584">
    <property type="entry name" value="Integrase_cat-core"/>
</dbReference>
<dbReference type="Gene3D" id="3.30.420.10">
    <property type="entry name" value="Ribonuclease H-like superfamily/Ribonuclease H"/>
    <property type="match status" value="1"/>
</dbReference>
<dbReference type="GO" id="GO:0005634">
    <property type="term" value="C:nucleus"/>
    <property type="evidence" value="ECO:0007669"/>
    <property type="project" value="UniProtKB-ARBA"/>
</dbReference>
<dbReference type="GO" id="GO:0003723">
    <property type="term" value="F:RNA binding"/>
    <property type="evidence" value="ECO:0007669"/>
    <property type="project" value="UniProtKB-KW"/>
</dbReference>
<dbReference type="AlphaFoldDB" id="A0A9Q3GW78"/>
<name>A0A9Q3GW78_9BASI</name>
<feature type="domain" description="Integrase catalytic" evidence="3">
    <location>
        <begin position="149"/>
        <end position="264"/>
    </location>
</feature>
<evidence type="ECO:0000256" key="1">
    <source>
        <dbReference type="ARBA" id="ARBA00022884"/>
    </source>
</evidence>
<gene>
    <name evidence="4" type="ORF">O181_022303</name>
</gene>
<dbReference type="GO" id="GO:0006338">
    <property type="term" value="P:chromatin remodeling"/>
    <property type="evidence" value="ECO:0007669"/>
    <property type="project" value="UniProtKB-ARBA"/>
</dbReference>
<keyword evidence="1" id="KW-0694">RNA-binding</keyword>
<dbReference type="InterPro" id="IPR000953">
    <property type="entry name" value="Chromo/chromo_shadow_dom"/>
</dbReference>
<dbReference type="PANTHER" id="PTHR37984">
    <property type="entry name" value="PROTEIN CBG26694"/>
    <property type="match status" value="1"/>
</dbReference>
<dbReference type="Proteomes" id="UP000765509">
    <property type="component" value="Unassembled WGS sequence"/>
</dbReference>
<dbReference type="PROSITE" id="PS50994">
    <property type="entry name" value="INTEGRASE"/>
    <property type="match status" value="1"/>
</dbReference>
<dbReference type="InterPro" id="IPR041588">
    <property type="entry name" value="Integrase_H2C2"/>
</dbReference>
<dbReference type="GO" id="GO:0015074">
    <property type="term" value="P:DNA integration"/>
    <property type="evidence" value="ECO:0007669"/>
    <property type="project" value="InterPro"/>
</dbReference>
<accession>A0A9Q3GW78</accession>
<sequence>MNFQQLIKQDGVQPSILFAFKVEAFSNFIESIQKSLWKDLQYRGTLPDLGKGEFIENYSLDPSSNLLLLKDWMLVPNDPTIQLSILQNFHDSPLDGHPGQGKTLKLVEWDFHWSSKTQFIKYYVSSCQHFSRNKNIHKKNFGLLKPLPTPNGPWIFLSMDFITQVPLSNSFDSIMVIVERFSKMKVFIPTMSSINSLDLAHLIIKNIFPKHGLPSRILSARGCLFVSSFWINLCQQLNISRDPSASYHPETNGQTQRVNQILEQDPQFESIHITEESPSGNLSLKTQSLQQDVKRALEVAINGFKSLEESKHSCLPSQWNSIHPVFHIALLEPVKKSTIQNLHQKPPSPIIIEEEKEREFSKILDSKINRGELWYLVELKCLSQDSERSTWEPTEKLKNFPELVKYFQSLYPDKSGPNSSRACFL</sequence>
<evidence type="ECO:0008006" key="6">
    <source>
        <dbReference type="Google" id="ProtNLM"/>
    </source>
</evidence>
<proteinExistence type="predicted"/>
<evidence type="ECO:0000259" key="3">
    <source>
        <dbReference type="PROSITE" id="PS50994"/>
    </source>
</evidence>
<dbReference type="CDD" id="cd00024">
    <property type="entry name" value="CD_CSD"/>
    <property type="match status" value="1"/>
</dbReference>
<dbReference type="Gene3D" id="1.10.340.70">
    <property type="match status" value="1"/>
</dbReference>
<protein>
    <recommendedName>
        <fullName evidence="6">Integrase catalytic domain-containing protein</fullName>
    </recommendedName>
</protein>
<dbReference type="InterPro" id="IPR012337">
    <property type="entry name" value="RNaseH-like_sf"/>
</dbReference>
<dbReference type="PROSITE" id="PS50013">
    <property type="entry name" value="CHROMO_2"/>
    <property type="match status" value="1"/>
</dbReference>
<dbReference type="InterPro" id="IPR050951">
    <property type="entry name" value="Retrovirus_Pol_polyprotein"/>
</dbReference>
<dbReference type="SUPFAM" id="SSF53098">
    <property type="entry name" value="Ribonuclease H-like"/>
    <property type="match status" value="1"/>
</dbReference>
<evidence type="ECO:0000313" key="5">
    <source>
        <dbReference type="Proteomes" id="UP000765509"/>
    </source>
</evidence>
<organism evidence="4 5">
    <name type="scientific">Austropuccinia psidii MF-1</name>
    <dbReference type="NCBI Taxonomy" id="1389203"/>
    <lineage>
        <taxon>Eukaryota</taxon>
        <taxon>Fungi</taxon>
        <taxon>Dikarya</taxon>
        <taxon>Basidiomycota</taxon>
        <taxon>Pucciniomycotina</taxon>
        <taxon>Pucciniomycetes</taxon>
        <taxon>Pucciniales</taxon>
        <taxon>Sphaerophragmiaceae</taxon>
        <taxon>Austropuccinia</taxon>
    </lineage>
</organism>
<dbReference type="PANTHER" id="PTHR37984:SF5">
    <property type="entry name" value="PROTEIN NYNRIN-LIKE"/>
    <property type="match status" value="1"/>
</dbReference>
<keyword evidence="5" id="KW-1185">Reference proteome</keyword>